<dbReference type="AlphaFoldDB" id="A0A4D6MRZ7"/>
<protein>
    <submittedName>
        <fullName evidence="1">Uncharacterized protein</fullName>
    </submittedName>
</protein>
<sequence>MYTAIENLGRECGVLSLLGMKQEYDEGFGLNEHDCMVTMDGVERLGLSLRRETLAQARSRGNLDVLSATSRLCERFWGSKRQECSLRREWLA</sequence>
<dbReference type="Proteomes" id="UP000501690">
    <property type="component" value="Linkage Group LG8"/>
</dbReference>
<keyword evidence="2" id="KW-1185">Reference proteome</keyword>
<reference evidence="1 2" key="1">
    <citation type="submission" date="2019-04" db="EMBL/GenBank/DDBJ databases">
        <title>An improved genome assembly and genetic linkage map for asparagus bean, Vigna unguiculata ssp. sesquipedialis.</title>
        <authorList>
            <person name="Xia Q."/>
            <person name="Zhang R."/>
            <person name="Dong Y."/>
        </authorList>
    </citation>
    <scope>NUCLEOTIDE SEQUENCE [LARGE SCALE GENOMIC DNA]</scope>
    <source>
        <tissue evidence="1">Leaf</tissue>
    </source>
</reference>
<evidence type="ECO:0000313" key="2">
    <source>
        <dbReference type="Proteomes" id="UP000501690"/>
    </source>
</evidence>
<accession>A0A4D6MRZ7</accession>
<evidence type="ECO:0000313" key="1">
    <source>
        <dbReference type="EMBL" id="QCE04280.1"/>
    </source>
</evidence>
<gene>
    <name evidence="1" type="ORF">DEO72_LG8g2315</name>
</gene>
<dbReference type="EMBL" id="CP039352">
    <property type="protein sequence ID" value="QCE04280.1"/>
    <property type="molecule type" value="Genomic_DNA"/>
</dbReference>
<proteinExistence type="predicted"/>
<name>A0A4D6MRZ7_VIGUN</name>
<organism evidence="1 2">
    <name type="scientific">Vigna unguiculata</name>
    <name type="common">Cowpea</name>
    <dbReference type="NCBI Taxonomy" id="3917"/>
    <lineage>
        <taxon>Eukaryota</taxon>
        <taxon>Viridiplantae</taxon>
        <taxon>Streptophyta</taxon>
        <taxon>Embryophyta</taxon>
        <taxon>Tracheophyta</taxon>
        <taxon>Spermatophyta</taxon>
        <taxon>Magnoliopsida</taxon>
        <taxon>eudicotyledons</taxon>
        <taxon>Gunneridae</taxon>
        <taxon>Pentapetalae</taxon>
        <taxon>rosids</taxon>
        <taxon>fabids</taxon>
        <taxon>Fabales</taxon>
        <taxon>Fabaceae</taxon>
        <taxon>Papilionoideae</taxon>
        <taxon>50 kb inversion clade</taxon>
        <taxon>NPAAA clade</taxon>
        <taxon>indigoferoid/millettioid clade</taxon>
        <taxon>Phaseoleae</taxon>
        <taxon>Vigna</taxon>
    </lineage>
</organism>